<dbReference type="Pfam" id="PF00498">
    <property type="entry name" value="FHA"/>
    <property type="match status" value="1"/>
</dbReference>
<dbReference type="SUPFAM" id="SSF49879">
    <property type="entry name" value="SMAD/FHA domain"/>
    <property type="match status" value="1"/>
</dbReference>
<dbReference type="EMBL" id="QKWP01000005">
    <property type="protein sequence ID" value="RIB30759.1"/>
    <property type="molecule type" value="Genomic_DNA"/>
</dbReference>
<keyword evidence="4 11" id="KW-0493">Microtubule</keyword>
<comment type="subcellular location">
    <subcellularLocation>
        <location evidence="1">Cytoplasm</location>
        <location evidence="1">Cytoskeleton</location>
    </subcellularLocation>
</comment>
<sequence length="562" mass="63301">SLEIAQGAKCLIRMEGNQTIITRPTDPDVKAFTFDKSYWSFDKNDPNYATQAHLYNDLGENLLNHAFDGYNTCIFAYGQTGAGKSYSIMGYGEDKGIIPLTCCELFNRIDRNCDTTVTYQVQVSYIEIYNERVQDLLNPKNKGNLKVREHPTLGSYVEDLSKSIVYSFQDIENLMDEGNKARAVAATNMNKTSSRSHVIFTLLLTQRCHDAKTKMDTEKVARISFVDLAGSERVNSTGATGVRLKEGANINKSLTTLGKVIASLADASSGAGKKGAKKANLFVPYKDSVLTWLLKDSLGGNSKTYMIAAISPADYNETLITLRYADAVKHIKNKSVVNEDLNARLIRDIKEELQFLRKKLGVEAGDSVTYDSDISDNQQVITFEDCKGNIVKKTKEELVDQIQASEKLMKEVTETWQEKLWRTEEIQLEREKTLEKLGTLVEKNAVGVHHPKKVPHLVNLNEDPLISECLVYQIKPGFTRVGRLDSDIPSDICLSGEKIMDNHCYFENEKGVVILYPSQDSTTLVNGQRINKPMKLKSDFRIILGDFHVFRFNNPEEVRRER</sequence>
<dbReference type="GO" id="GO:0016787">
    <property type="term" value="F:hydrolase activity"/>
    <property type="evidence" value="ECO:0007669"/>
    <property type="project" value="UniProtKB-KW"/>
</dbReference>
<evidence type="ECO:0000256" key="2">
    <source>
        <dbReference type="ARBA" id="ARBA00022448"/>
    </source>
</evidence>
<dbReference type="InterPro" id="IPR036961">
    <property type="entry name" value="Kinesin_motor_dom_sf"/>
</dbReference>
<dbReference type="GO" id="GO:0005874">
    <property type="term" value="C:microtubule"/>
    <property type="evidence" value="ECO:0007669"/>
    <property type="project" value="UniProtKB-KW"/>
</dbReference>
<accession>A0A397WAU3</accession>
<dbReference type="InterPro" id="IPR019821">
    <property type="entry name" value="Kinesin_motor_CS"/>
</dbReference>
<dbReference type="SMART" id="SM00240">
    <property type="entry name" value="FHA"/>
    <property type="match status" value="1"/>
</dbReference>
<dbReference type="OrthoDB" id="3176171at2759"/>
<dbReference type="CDD" id="cd22705">
    <property type="entry name" value="FHA_KIF1"/>
    <property type="match status" value="1"/>
</dbReference>
<dbReference type="AlphaFoldDB" id="A0A397WAU3"/>
<keyword evidence="3" id="KW-0963">Cytoplasm</keyword>
<gene>
    <name evidence="14" type="ORF">C2G38_1894059</name>
</gene>
<comment type="similarity">
    <text evidence="10 11">Belongs to the TRAFAC class myosin-kinesin ATPase superfamily. Kinesin family.</text>
</comment>
<reference evidence="14 15" key="1">
    <citation type="submission" date="2018-06" db="EMBL/GenBank/DDBJ databases">
        <title>Comparative genomics reveals the genomic features of Rhizophagus irregularis, R. cerebriforme, R. diaphanum and Gigaspora rosea, and their symbiotic lifestyle signature.</title>
        <authorList>
            <person name="Morin E."/>
            <person name="San Clemente H."/>
            <person name="Chen E.C.H."/>
            <person name="De La Providencia I."/>
            <person name="Hainaut M."/>
            <person name="Kuo A."/>
            <person name="Kohler A."/>
            <person name="Murat C."/>
            <person name="Tang N."/>
            <person name="Roy S."/>
            <person name="Loubradou J."/>
            <person name="Henrissat B."/>
            <person name="Grigoriev I.V."/>
            <person name="Corradi N."/>
            <person name="Roux C."/>
            <person name="Martin F.M."/>
        </authorList>
    </citation>
    <scope>NUCLEOTIDE SEQUENCE [LARGE SCALE GENOMIC DNA]</scope>
    <source>
        <strain evidence="14 15">DAOM 194757</strain>
    </source>
</reference>
<keyword evidence="6 10" id="KW-0067">ATP-binding</keyword>
<evidence type="ECO:0000256" key="9">
    <source>
        <dbReference type="ARBA" id="ARBA00023212"/>
    </source>
</evidence>
<evidence type="ECO:0000256" key="8">
    <source>
        <dbReference type="ARBA" id="ARBA00023175"/>
    </source>
</evidence>
<dbReference type="InterPro" id="IPR001752">
    <property type="entry name" value="Kinesin_motor_dom"/>
</dbReference>
<dbReference type="Pfam" id="PF00225">
    <property type="entry name" value="Kinesin"/>
    <property type="match status" value="1"/>
</dbReference>
<dbReference type="SUPFAM" id="SSF52540">
    <property type="entry name" value="P-loop containing nucleoside triphosphate hydrolases"/>
    <property type="match status" value="1"/>
</dbReference>
<dbReference type="PANTHER" id="PTHR47117">
    <property type="entry name" value="STAR-RELATED LIPID TRANSFER PROTEIN 9"/>
    <property type="match status" value="1"/>
</dbReference>
<keyword evidence="2" id="KW-0813">Transport</keyword>
<feature type="domain" description="Kinesin motor" evidence="13">
    <location>
        <begin position="1"/>
        <end position="331"/>
    </location>
</feature>
<dbReference type="GO" id="GO:0008574">
    <property type="term" value="F:plus-end-directed microtubule motor activity"/>
    <property type="evidence" value="ECO:0007669"/>
    <property type="project" value="UniProtKB-ARBA"/>
</dbReference>
<evidence type="ECO:0000259" key="13">
    <source>
        <dbReference type="PROSITE" id="PS50067"/>
    </source>
</evidence>
<dbReference type="FunFam" id="3.40.850.10:FF:000047">
    <property type="entry name" value="Kinesin family protein"/>
    <property type="match status" value="1"/>
</dbReference>
<dbReference type="InterPro" id="IPR027417">
    <property type="entry name" value="P-loop_NTPase"/>
</dbReference>
<dbReference type="InterPro" id="IPR008984">
    <property type="entry name" value="SMAD_FHA_dom_sf"/>
</dbReference>
<dbReference type="Gene3D" id="6.10.250.2520">
    <property type="match status" value="1"/>
</dbReference>
<dbReference type="FunFam" id="2.60.200.20:FF:000021">
    <property type="entry name" value="Kinesin family protein"/>
    <property type="match status" value="1"/>
</dbReference>
<keyword evidence="7" id="KW-0175">Coiled coil</keyword>
<dbReference type="CDD" id="cd01365">
    <property type="entry name" value="KISc_KIF1A_KIF1B"/>
    <property type="match status" value="1"/>
</dbReference>
<feature type="binding site" evidence="10">
    <location>
        <begin position="78"/>
        <end position="85"/>
    </location>
    <ligand>
        <name>ATP</name>
        <dbReference type="ChEBI" id="CHEBI:30616"/>
    </ligand>
</feature>
<dbReference type="Pfam" id="PF16183">
    <property type="entry name" value="Kinesin_assoc"/>
    <property type="match status" value="1"/>
</dbReference>
<dbReference type="Gene3D" id="2.60.200.20">
    <property type="match status" value="1"/>
</dbReference>
<organism evidence="14 15">
    <name type="scientific">Gigaspora rosea</name>
    <dbReference type="NCBI Taxonomy" id="44941"/>
    <lineage>
        <taxon>Eukaryota</taxon>
        <taxon>Fungi</taxon>
        <taxon>Fungi incertae sedis</taxon>
        <taxon>Mucoromycota</taxon>
        <taxon>Glomeromycotina</taxon>
        <taxon>Glomeromycetes</taxon>
        <taxon>Diversisporales</taxon>
        <taxon>Gigasporaceae</taxon>
        <taxon>Gigaspora</taxon>
    </lineage>
</organism>
<protein>
    <recommendedName>
        <fullName evidence="11">Kinesin-like protein</fullName>
    </recommendedName>
</protein>
<evidence type="ECO:0000313" key="15">
    <source>
        <dbReference type="Proteomes" id="UP000266673"/>
    </source>
</evidence>
<keyword evidence="5 10" id="KW-0547">Nucleotide-binding</keyword>
<dbReference type="PROSITE" id="PS50006">
    <property type="entry name" value="FHA_DOMAIN"/>
    <property type="match status" value="1"/>
</dbReference>
<keyword evidence="8 10" id="KW-0505">Motor protein</keyword>
<feature type="non-terminal residue" evidence="14">
    <location>
        <position position="562"/>
    </location>
</feature>
<keyword evidence="15" id="KW-1185">Reference proteome</keyword>
<evidence type="ECO:0000256" key="7">
    <source>
        <dbReference type="ARBA" id="ARBA00023054"/>
    </source>
</evidence>
<dbReference type="PRINTS" id="PR00380">
    <property type="entry name" value="KINESINHEAVY"/>
</dbReference>
<dbReference type="GO" id="GO:0008017">
    <property type="term" value="F:microtubule binding"/>
    <property type="evidence" value="ECO:0007669"/>
    <property type="project" value="InterPro"/>
</dbReference>
<dbReference type="STRING" id="44941.A0A397WAU3"/>
<dbReference type="SMART" id="SM00129">
    <property type="entry name" value="KISc"/>
    <property type="match status" value="1"/>
</dbReference>
<evidence type="ECO:0000256" key="4">
    <source>
        <dbReference type="ARBA" id="ARBA00022701"/>
    </source>
</evidence>
<evidence type="ECO:0000256" key="6">
    <source>
        <dbReference type="ARBA" id="ARBA00022840"/>
    </source>
</evidence>
<evidence type="ECO:0000313" key="14">
    <source>
        <dbReference type="EMBL" id="RIB30759.1"/>
    </source>
</evidence>
<proteinExistence type="inferred from homology"/>
<dbReference type="Proteomes" id="UP000266673">
    <property type="component" value="Unassembled WGS sequence"/>
</dbReference>
<feature type="non-terminal residue" evidence="14">
    <location>
        <position position="1"/>
    </location>
</feature>
<dbReference type="GO" id="GO:0005524">
    <property type="term" value="F:ATP binding"/>
    <property type="evidence" value="ECO:0007669"/>
    <property type="project" value="UniProtKB-UniRule"/>
</dbReference>
<keyword evidence="9" id="KW-0206">Cytoskeleton</keyword>
<evidence type="ECO:0000256" key="5">
    <source>
        <dbReference type="ARBA" id="ARBA00022741"/>
    </source>
</evidence>
<dbReference type="Gene3D" id="3.40.850.10">
    <property type="entry name" value="Kinesin motor domain"/>
    <property type="match status" value="1"/>
</dbReference>
<name>A0A397WAU3_9GLOM</name>
<feature type="domain" description="FHA" evidence="12">
    <location>
        <begin position="479"/>
        <end position="530"/>
    </location>
</feature>
<evidence type="ECO:0000256" key="1">
    <source>
        <dbReference type="ARBA" id="ARBA00004245"/>
    </source>
</evidence>
<evidence type="ECO:0000256" key="11">
    <source>
        <dbReference type="RuleBase" id="RU000394"/>
    </source>
</evidence>
<dbReference type="PROSITE" id="PS50067">
    <property type="entry name" value="KINESIN_MOTOR_2"/>
    <property type="match status" value="1"/>
</dbReference>
<evidence type="ECO:0000259" key="12">
    <source>
        <dbReference type="PROSITE" id="PS50006"/>
    </source>
</evidence>
<dbReference type="InterPro" id="IPR032405">
    <property type="entry name" value="Kinesin_assoc"/>
</dbReference>
<comment type="caution">
    <text evidence="14">The sequence shown here is derived from an EMBL/GenBank/DDBJ whole genome shotgun (WGS) entry which is preliminary data.</text>
</comment>
<dbReference type="GO" id="GO:0005546">
    <property type="term" value="F:phosphatidylinositol-4,5-bisphosphate binding"/>
    <property type="evidence" value="ECO:0007669"/>
    <property type="project" value="UniProtKB-ARBA"/>
</dbReference>
<evidence type="ECO:0000256" key="10">
    <source>
        <dbReference type="PROSITE-ProRule" id="PRU00283"/>
    </source>
</evidence>
<dbReference type="PROSITE" id="PS00411">
    <property type="entry name" value="KINESIN_MOTOR_1"/>
    <property type="match status" value="1"/>
</dbReference>
<keyword evidence="14" id="KW-0378">Hydrolase</keyword>
<dbReference type="InterPro" id="IPR000253">
    <property type="entry name" value="FHA_dom"/>
</dbReference>
<dbReference type="GO" id="GO:0047496">
    <property type="term" value="P:vesicle transport along microtubule"/>
    <property type="evidence" value="ECO:0007669"/>
    <property type="project" value="UniProtKB-ARBA"/>
</dbReference>
<evidence type="ECO:0000256" key="3">
    <source>
        <dbReference type="ARBA" id="ARBA00022490"/>
    </source>
</evidence>